<feature type="transmembrane region" description="Helical" evidence="8">
    <location>
        <begin position="463"/>
        <end position="483"/>
    </location>
</feature>
<feature type="domain" description="Glycosyltransferase 2-like" evidence="9">
    <location>
        <begin position="234"/>
        <end position="444"/>
    </location>
</feature>
<evidence type="ECO:0000313" key="11">
    <source>
        <dbReference type="Proteomes" id="UP000092582"/>
    </source>
</evidence>
<keyword evidence="6 8" id="KW-0472">Membrane</keyword>
<dbReference type="EMBL" id="CP016282">
    <property type="protein sequence ID" value="ANP73363.1"/>
    <property type="molecule type" value="Genomic_DNA"/>
</dbReference>
<feature type="compositionally biased region" description="Low complexity" evidence="7">
    <location>
        <begin position="12"/>
        <end position="30"/>
    </location>
</feature>
<dbReference type="CDD" id="cd06421">
    <property type="entry name" value="CESA_CelA_like"/>
    <property type="match status" value="1"/>
</dbReference>
<name>A0A1B1BM03_9MICO</name>
<feature type="region of interest" description="Disordered" evidence="7">
    <location>
        <begin position="1"/>
        <end position="49"/>
    </location>
</feature>
<organism evidence="10 11">
    <name type="scientific">Cryobacterium arcticum</name>
    <dbReference type="NCBI Taxonomy" id="670052"/>
    <lineage>
        <taxon>Bacteria</taxon>
        <taxon>Bacillati</taxon>
        <taxon>Actinomycetota</taxon>
        <taxon>Actinomycetes</taxon>
        <taxon>Micrococcales</taxon>
        <taxon>Microbacteriaceae</taxon>
        <taxon>Cryobacterium</taxon>
    </lineage>
</organism>
<dbReference type="GO" id="GO:0016758">
    <property type="term" value="F:hexosyltransferase activity"/>
    <property type="evidence" value="ECO:0007669"/>
    <property type="project" value="TreeGrafter"/>
</dbReference>
<dbReference type="AlphaFoldDB" id="A0A1B1BM03"/>
<evidence type="ECO:0000256" key="3">
    <source>
        <dbReference type="ARBA" id="ARBA00022679"/>
    </source>
</evidence>
<keyword evidence="11" id="KW-1185">Reference proteome</keyword>
<keyword evidence="4 8" id="KW-0812">Transmembrane</keyword>
<proteinExistence type="predicted"/>
<dbReference type="Pfam" id="PF13632">
    <property type="entry name" value="Glyco_trans_2_3"/>
    <property type="match status" value="1"/>
</dbReference>
<dbReference type="InterPro" id="IPR029044">
    <property type="entry name" value="Nucleotide-diphossugar_trans"/>
</dbReference>
<comment type="subcellular location">
    <subcellularLocation>
        <location evidence="1">Membrane</location>
        <topology evidence="1">Multi-pass membrane protein</topology>
    </subcellularLocation>
</comment>
<accession>A0A1B1BM03</accession>
<evidence type="ECO:0000259" key="9">
    <source>
        <dbReference type="Pfam" id="PF13632"/>
    </source>
</evidence>
<dbReference type="SUPFAM" id="SSF53448">
    <property type="entry name" value="Nucleotide-diphospho-sugar transferases"/>
    <property type="match status" value="1"/>
</dbReference>
<dbReference type="GO" id="GO:0005886">
    <property type="term" value="C:plasma membrane"/>
    <property type="evidence" value="ECO:0007669"/>
    <property type="project" value="TreeGrafter"/>
</dbReference>
<keyword evidence="5 8" id="KW-1133">Transmembrane helix</keyword>
<protein>
    <submittedName>
        <fullName evidence="10">Glycosyl transferase family 2</fullName>
    </submittedName>
</protein>
<feature type="transmembrane region" description="Helical" evidence="8">
    <location>
        <begin position="536"/>
        <end position="554"/>
    </location>
</feature>
<dbReference type="PATRIC" id="fig|670052.7.peg.2479"/>
<feature type="compositionally biased region" description="Basic and acidic residues" evidence="7">
    <location>
        <begin position="33"/>
        <end position="43"/>
    </location>
</feature>
<dbReference type="InterPro" id="IPR001173">
    <property type="entry name" value="Glyco_trans_2-like"/>
</dbReference>
<evidence type="ECO:0000256" key="6">
    <source>
        <dbReference type="ARBA" id="ARBA00023136"/>
    </source>
</evidence>
<dbReference type="OrthoDB" id="9806824at2"/>
<feature type="transmembrane region" description="Helical" evidence="8">
    <location>
        <begin position="395"/>
        <end position="416"/>
    </location>
</feature>
<reference evidence="10 11" key="1">
    <citation type="submission" date="2016-06" db="EMBL/GenBank/DDBJ databases">
        <title>Genome sequencing of Cryobacterium arcticum PAMC 27867.</title>
        <authorList>
            <person name="Lee J."/>
            <person name="Kim O.-S."/>
        </authorList>
    </citation>
    <scope>NUCLEOTIDE SEQUENCE [LARGE SCALE GENOMIC DNA]</scope>
    <source>
        <strain evidence="10 11">PAMC 27867</strain>
    </source>
</reference>
<evidence type="ECO:0000256" key="7">
    <source>
        <dbReference type="SAM" id="MobiDB-lite"/>
    </source>
</evidence>
<feature type="transmembrane region" description="Helical" evidence="8">
    <location>
        <begin position="437"/>
        <end position="457"/>
    </location>
</feature>
<feature type="transmembrane region" description="Helical" evidence="8">
    <location>
        <begin position="57"/>
        <end position="76"/>
    </location>
</feature>
<dbReference type="KEGG" id="cart:PA27867_2413"/>
<feature type="transmembrane region" description="Helical" evidence="8">
    <location>
        <begin position="88"/>
        <end position="109"/>
    </location>
</feature>
<evidence type="ECO:0000313" key="10">
    <source>
        <dbReference type="EMBL" id="ANP73363.1"/>
    </source>
</evidence>
<sequence precursor="true">MTALDPRPPAPALQQAQPAAPIRPRADAPLQRGRPDIRPDVESPRPAAPGHVHSPSLVMLVLIATIGILAYANFLLNPASRGDWLPYSLVILAESILIFQALLSMWTILSGSHDPRDFNFHQAQSTLFHRRTIVRDALDASPERWPLHLNDRRVSVDVFITTYGEDLDVIKDTVAAAVAMHGAHLTWVLDDGRSDEVRDLAARLGARYVRRLSSSGAKAGNVNHALSLSSAEYFVIFDADFVPEPSFLIETVPFFVDGGVAFVQTPQAYRNLHNVISRGAGYMQAVFYRFIQPGRNRFNAAFCVGTNVIFRRSAIDEIGGMYTDSKSEDVWTSLKLHERGWKTIYIPLVLATGHAPDTVEAYTKQQLRWATGGFEILLTSSPLSPRSRLTFDQRVQYLVTASFYLTGIAPLLLLLVPPLEIYLDLRPMNLSTTVVTWVVYYAGFYLMQVLLAFYTMGSFRWETLMLATASFPIYVAALVNVLVGREQHWSATGNRSKASSPFNFMVPQVLFFVFLLLTSVVGVWRDLGIGTPTLATAWNVTNTLILGSFVVAALHESRATRRSLAVLGPNTRRGRQSARRQDARTGKVAPA</sequence>
<dbReference type="RefSeq" id="WP_084021081.1">
    <property type="nucleotide sequence ID" value="NZ_CP016282.1"/>
</dbReference>
<keyword evidence="3 10" id="KW-0808">Transferase</keyword>
<evidence type="ECO:0000256" key="4">
    <source>
        <dbReference type="ARBA" id="ARBA00022692"/>
    </source>
</evidence>
<feature type="compositionally biased region" description="Pro residues" evidence="7">
    <location>
        <begin position="1"/>
        <end position="11"/>
    </location>
</feature>
<keyword evidence="2" id="KW-0328">Glycosyltransferase</keyword>
<evidence type="ECO:0000256" key="1">
    <source>
        <dbReference type="ARBA" id="ARBA00004141"/>
    </source>
</evidence>
<feature type="transmembrane region" description="Helical" evidence="8">
    <location>
        <begin position="504"/>
        <end position="524"/>
    </location>
</feature>
<gene>
    <name evidence="10" type="ORF">PA27867_2413</name>
</gene>
<dbReference type="PANTHER" id="PTHR43867:SF2">
    <property type="entry name" value="CELLULOSE SYNTHASE CATALYTIC SUBUNIT A [UDP-FORMING]"/>
    <property type="match status" value="1"/>
</dbReference>
<dbReference type="PANTHER" id="PTHR43867">
    <property type="entry name" value="CELLULOSE SYNTHASE CATALYTIC SUBUNIT A [UDP-FORMING]"/>
    <property type="match status" value="1"/>
</dbReference>
<evidence type="ECO:0000256" key="2">
    <source>
        <dbReference type="ARBA" id="ARBA00022676"/>
    </source>
</evidence>
<dbReference type="Gene3D" id="3.90.550.10">
    <property type="entry name" value="Spore Coat Polysaccharide Biosynthesis Protein SpsA, Chain A"/>
    <property type="match status" value="1"/>
</dbReference>
<dbReference type="Proteomes" id="UP000092582">
    <property type="component" value="Chromosome 1"/>
</dbReference>
<dbReference type="STRING" id="670052.PA27867_2413"/>
<feature type="region of interest" description="Disordered" evidence="7">
    <location>
        <begin position="568"/>
        <end position="591"/>
    </location>
</feature>
<dbReference type="InterPro" id="IPR050321">
    <property type="entry name" value="Glycosyltr_2/OpgH_subfam"/>
</dbReference>
<evidence type="ECO:0000256" key="5">
    <source>
        <dbReference type="ARBA" id="ARBA00022989"/>
    </source>
</evidence>
<evidence type="ECO:0000256" key="8">
    <source>
        <dbReference type="SAM" id="Phobius"/>
    </source>
</evidence>